<reference evidence="2" key="1">
    <citation type="submission" date="2025-08" db="UniProtKB">
        <authorList>
            <consortium name="Ensembl"/>
        </authorList>
    </citation>
    <scope>IDENTIFICATION</scope>
</reference>
<dbReference type="InterPro" id="IPR009048">
    <property type="entry name" value="A-macroglobulin_rcpt-bd"/>
</dbReference>
<dbReference type="Proteomes" id="UP000694380">
    <property type="component" value="Unplaced"/>
</dbReference>
<feature type="domain" description="Alpha-macroglobulin receptor-binding" evidence="1">
    <location>
        <begin position="282"/>
        <end position="367"/>
    </location>
</feature>
<dbReference type="Gene3D" id="2.60.40.690">
    <property type="entry name" value="Alpha-macroglobulin, receptor-binding domain"/>
    <property type="match status" value="1"/>
</dbReference>
<keyword evidence="3" id="KW-1185">Reference proteome</keyword>
<name>A0A8C3FD50_CHRPI</name>
<evidence type="ECO:0000313" key="3">
    <source>
        <dbReference type="Proteomes" id="UP000694380"/>
    </source>
</evidence>
<dbReference type="PANTHER" id="PTHR11412">
    <property type="entry name" value="MACROGLOBULIN / COMPLEMENT"/>
    <property type="match status" value="1"/>
</dbReference>
<dbReference type="InterPro" id="IPR011626">
    <property type="entry name" value="Alpha-macroglobulin_TED"/>
</dbReference>
<dbReference type="SUPFAM" id="SSF49410">
    <property type="entry name" value="Alpha-macroglobulin receptor domain"/>
    <property type="match status" value="1"/>
</dbReference>
<sequence>MALPTSSSPLPSPLTTCPPRLSFSPLTFKNDCLFPPPLVFLAALLPGIQFQTGNSSRKWDLSVRLAVICISFSPAHPLPSPTADGSSHWQRPGKEPKADLPFFHPRAPSAEVEMTSYVLLAYLTTQPVPSQDDLSLAAQIAKWISKQQNPNGGFSSTQDTVVALQALSQYGASTYAKSGGASTVTLQSTGNFQTQFQVDHENRLLLQRVALPEVPGDYSTGVTGEGCVYVQTSLRYNVLPKPGEAPFALEVHTVPKTCDSPRAQRTFDISINISYTGKRPVSNMVIVDVTMLSGFIPVKTSVRKVMALLCMGGSSPGVSAPHPSGIHNVTQSFSFAVEQDFPVQSLKPALVKVYDYYETGAPCSSSDGS</sequence>
<dbReference type="AlphaFoldDB" id="A0A8C3FD50"/>
<accession>A0A8C3FD50</accession>
<dbReference type="Pfam" id="PF07677">
    <property type="entry name" value="A2M_recep"/>
    <property type="match status" value="2"/>
</dbReference>
<dbReference type="Gene3D" id="1.50.10.20">
    <property type="match status" value="1"/>
</dbReference>
<dbReference type="Pfam" id="PF07678">
    <property type="entry name" value="TED_complement"/>
    <property type="match status" value="1"/>
</dbReference>
<dbReference type="InterPro" id="IPR050473">
    <property type="entry name" value="A2M/Complement_sys"/>
</dbReference>
<dbReference type="Ensembl" id="ENSCPBT00000005630.1">
    <property type="protein sequence ID" value="ENSCPBP00000004624.1"/>
    <property type="gene ID" value="ENSCPBG00000003709.1"/>
</dbReference>
<dbReference type="GeneTree" id="ENSGT00940000154904"/>
<dbReference type="SMART" id="SM01361">
    <property type="entry name" value="A2M_recep"/>
    <property type="match status" value="1"/>
</dbReference>
<dbReference type="Gene3D" id="2.60.120.1540">
    <property type="match status" value="1"/>
</dbReference>
<evidence type="ECO:0000259" key="1">
    <source>
        <dbReference type="SMART" id="SM01361"/>
    </source>
</evidence>
<dbReference type="SUPFAM" id="SSF48239">
    <property type="entry name" value="Terpenoid cyclases/Protein prenyltransferases"/>
    <property type="match status" value="1"/>
</dbReference>
<proteinExistence type="predicted"/>
<protein>
    <recommendedName>
        <fullName evidence="1">Alpha-macroglobulin receptor-binding domain-containing protein</fullName>
    </recommendedName>
</protein>
<dbReference type="GO" id="GO:0005615">
    <property type="term" value="C:extracellular space"/>
    <property type="evidence" value="ECO:0007669"/>
    <property type="project" value="InterPro"/>
</dbReference>
<dbReference type="PANTHER" id="PTHR11412:SF165">
    <property type="entry name" value="ALPHA-2-MACROGLOBULIN"/>
    <property type="match status" value="1"/>
</dbReference>
<dbReference type="OMA" id="RINAEDM"/>
<organism evidence="2 3">
    <name type="scientific">Chrysemys picta bellii</name>
    <name type="common">Western painted turtle</name>
    <name type="synonym">Emys bellii</name>
    <dbReference type="NCBI Taxonomy" id="8478"/>
    <lineage>
        <taxon>Eukaryota</taxon>
        <taxon>Metazoa</taxon>
        <taxon>Chordata</taxon>
        <taxon>Craniata</taxon>
        <taxon>Vertebrata</taxon>
        <taxon>Euteleostomi</taxon>
        <taxon>Archelosauria</taxon>
        <taxon>Testudinata</taxon>
        <taxon>Testudines</taxon>
        <taxon>Cryptodira</taxon>
        <taxon>Durocryptodira</taxon>
        <taxon>Testudinoidea</taxon>
        <taxon>Emydidae</taxon>
        <taxon>Chrysemys</taxon>
    </lineage>
</organism>
<dbReference type="InterPro" id="IPR008930">
    <property type="entry name" value="Terpenoid_cyclase/PrenylTrfase"/>
</dbReference>
<reference evidence="2" key="2">
    <citation type="submission" date="2025-09" db="UniProtKB">
        <authorList>
            <consortium name="Ensembl"/>
        </authorList>
    </citation>
    <scope>IDENTIFICATION</scope>
</reference>
<dbReference type="InterPro" id="IPR036595">
    <property type="entry name" value="A-macroglobulin_rcpt-bd_sf"/>
</dbReference>
<evidence type="ECO:0000313" key="2">
    <source>
        <dbReference type="Ensembl" id="ENSCPBP00000004624.1"/>
    </source>
</evidence>